<dbReference type="RefSeq" id="WP_274374507.1">
    <property type="nucleotide sequence ID" value="NZ_CP072943.1"/>
</dbReference>
<keyword evidence="2" id="KW-1185">Reference proteome</keyword>
<protein>
    <submittedName>
        <fullName evidence="1">Uncharacterized protein</fullName>
    </submittedName>
</protein>
<proteinExistence type="predicted"/>
<dbReference type="KEGG" id="aram:KAR29_04865"/>
<dbReference type="EMBL" id="CP072943">
    <property type="protein sequence ID" value="QTX33228.1"/>
    <property type="molecule type" value="Genomic_DNA"/>
</dbReference>
<evidence type="ECO:0000313" key="1">
    <source>
        <dbReference type="EMBL" id="QTX33228.1"/>
    </source>
</evidence>
<name>A0A9Q7AEI7_9BACT</name>
<dbReference type="Proteomes" id="UP000671879">
    <property type="component" value="Chromosome"/>
</dbReference>
<gene>
    <name evidence="1" type="ORF">KAR29_04865</name>
</gene>
<organism evidence="1 2">
    <name type="scientific">Aminithiophilus ramosus</name>
    <dbReference type="NCBI Taxonomy" id="3029084"/>
    <lineage>
        <taxon>Bacteria</taxon>
        <taxon>Thermotogati</taxon>
        <taxon>Synergistota</taxon>
        <taxon>Synergistia</taxon>
        <taxon>Synergistales</taxon>
        <taxon>Aminithiophilaceae</taxon>
        <taxon>Aminithiophilus</taxon>
    </lineage>
</organism>
<sequence length="170" mass="18940">MDKVRRLADVIDFVIRCHPMGLRIIAGDVPPPSTEDLMEILSGFEGQGGDDVARVDSSPSGHGPQESLVLKADEMETILASGGGWSQIIIVAREYMRAFPKDWGIFTHHVLWVDSLRDHSRLHEPQLQRVARKFGVSEETVLRRRKEVPWAIARAALLAPAEDWVLLGGI</sequence>
<dbReference type="AlphaFoldDB" id="A0A9Q7AEI7"/>
<accession>A0A9Q7AEI7</accession>
<reference evidence="2" key="1">
    <citation type="submission" date="2021-04" db="EMBL/GenBank/DDBJ databases">
        <title>A novel Synergistetes isolate from a pyrite-forming mixed culture.</title>
        <authorList>
            <person name="Bunk B."/>
            <person name="Sproer C."/>
            <person name="Spring S."/>
            <person name="Pester M."/>
        </authorList>
    </citation>
    <scope>NUCLEOTIDE SEQUENCE [LARGE SCALE GENOMIC DNA]</scope>
    <source>
        <strain evidence="2">J.5.4.2-T.3.5.2</strain>
    </source>
</reference>
<evidence type="ECO:0000313" key="2">
    <source>
        <dbReference type="Proteomes" id="UP000671879"/>
    </source>
</evidence>